<keyword evidence="2" id="KW-0479">Metal-binding</keyword>
<dbReference type="PROSITE" id="PS51192">
    <property type="entry name" value="HELICASE_ATP_BIND_1"/>
    <property type="match status" value="1"/>
</dbReference>
<dbReference type="GO" id="GO:0016787">
    <property type="term" value="F:hydrolase activity"/>
    <property type="evidence" value="ECO:0007669"/>
    <property type="project" value="UniProtKB-KW"/>
</dbReference>
<dbReference type="Pfam" id="PF00270">
    <property type="entry name" value="DEAD"/>
    <property type="match status" value="1"/>
</dbReference>
<keyword evidence="7" id="KW-0862">Zinc</keyword>
<dbReference type="FunFam" id="3.40.50.300:FF:000449">
    <property type="entry name" value="Probable ATP-dependent RNA helicase DDX41"/>
    <property type="match status" value="1"/>
</dbReference>
<comment type="catalytic activity">
    <reaction evidence="11">
        <text>ATP + H2O = ADP + phosphate + H(+)</text>
        <dbReference type="Rhea" id="RHEA:13065"/>
        <dbReference type="ChEBI" id="CHEBI:15377"/>
        <dbReference type="ChEBI" id="CHEBI:15378"/>
        <dbReference type="ChEBI" id="CHEBI:30616"/>
        <dbReference type="ChEBI" id="CHEBI:43474"/>
        <dbReference type="ChEBI" id="CHEBI:456216"/>
        <dbReference type="EC" id="3.6.4.13"/>
    </reaction>
</comment>
<organism evidence="17">
    <name type="scientific">Albugo laibachii Nc14</name>
    <dbReference type="NCBI Taxonomy" id="890382"/>
    <lineage>
        <taxon>Eukaryota</taxon>
        <taxon>Sar</taxon>
        <taxon>Stramenopiles</taxon>
        <taxon>Oomycota</taxon>
        <taxon>Peronosporomycetes</taxon>
        <taxon>Albuginales</taxon>
        <taxon>Albuginaceae</taxon>
        <taxon>Albugo</taxon>
    </lineage>
</organism>
<comment type="similarity">
    <text evidence="10">Belongs to the DEAD box helicase family. DDX41 subfamily.</text>
</comment>
<evidence type="ECO:0000256" key="12">
    <source>
        <dbReference type="PROSITE-ProRule" id="PRU00552"/>
    </source>
</evidence>
<feature type="region of interest" description="Disordered" evidence="13">
    <location>
        <begin position="31"/>
        <end position="58"/>
    </location>
</feature>
<dbReference type="EMBL" id="FR824469">
    <property type="protein sequence ID" value="CCA26875.1"/>
    <property type="molecule type" value="Genomic_DNA"/>
</dbReference>
<keyword evidence="6 17" id="KW-0347">Helicase</keyword>
<dbReference type="SMART" id="SM00490">
    <property type="entry name" value="HELICc"/>
    <property type="match status" value="1"/>
</dbReference>
<evidence type="ECO:0000259" key="14">
    <source>
        <dbReference type="PROSITE" id="PS51192"/>
    </source>
</evidence>
<feature type="domain" description="Helicase ATP-binding" evidence="14">
    <location>
        <begin position="227"/>
        <end position="412"/>
    </location>
</feature>
<dbReference type="Pfam" id="PF00271">
    <property type="entry name" value="Helicase_C"/>
    <property type="match status" value="1"/>
</dbReference>
<feature type="domain" description="DEAD-box RNA helicase Q" evidence="16">
    <location>
        <begin position="196"/>
        <end position="224"/>
    </location>
</feature>
<dbReference type="PROSITE" id="PS51195">
    <property type="entry name" value="Q_MOTIF"/>
    <property type="match status" value="1"/>
</dbReference>
<dbReference type="InterPro" id="IPR014001">
    <property type="entry name" value="Helicase_ATP-bd"/>
</dbReference>
<proteinExistence type="inferred from homology"/>
<evidence type="ECO:0000256" key="2">
    <source>
        <dbReference type="ARBA" id="ARBA00022723"/>
    </source>
</evidence>
<dbReference type="Gene3D" id="3.40.50.300">
    <property type="entry name" value="P-loop containing nucleotide triphosphate hydrolases"/>
    <property type="match status" value="2"/>
</dbReference>
<dbReference type="InterPro" id="IPR014014">
    <property type="entry name" value="RNA_helicase_DEAD_Q_motif"/>
</dbReference>
<evidence type="ECO:0000256" key="11">
    <source>
        <dbReference type="ARBA" id="ARBA00047984"/>
    </source>
</evidence>
<dbReference type="GO" id="GO:0000398">
    <property type="term" value="P:mRNA splicing, via spliceosome"/>
    <property type="evidence" value="ECO:0007669"/>
    <property type="project" value="InterPro"/>
</dbReference>
<dbReference type="AlphaFoldDB" id="F0WYL0"/>
<sequence>MDGDDAENIYIPLKKRRLLQKELIARRRQERTKLFDAESDEENDELQHSDRNTSSFSGKECEKVALSVEKAHATNAKTAEDVENALLDYSPPKRSDVCLIDQFYEHRKRLEEEGINEEKFEKEMEEIHILKEANMVQKIALVSASERAEGIQYTTPIQTTWRAPKAVAEITLEKCESIRKKWHILVDGDDIPPPIKSFEMMRFPEAILKALKAKKINRPTPIQVQALPCILSGRDLIGIAFTGSGKTITFTLPLIMFALEEEMKMPIIGQEGPFGIIVGPSRELMRQTFEVVQHFTEALSAAGYPQLRSLLLIGGEDKRTQCELIARKGVHIVVATPGRLNHLLKTNEMNLRLCKYICLDEGDRMLDLGFDEEVSAIFNHFTSQRQTLLFSATMPQKFQDFAKQVLVKPVFVNVGRAGAANLDVIQEVEYVKQDAKIVYLLECLQKTGPPVMIFCEKKGDVDDIYEYLILKGIQAVGIHGGKDQKERNEAIDLFKNGQKDVLIATDIAAKGLDFPDIKHVINFDMPAEIENYVHRIGRTGRCGKTGVATTFINKNVPESVLLDLKHLLVEAKQSVPPVLAALDDPYMAGDDRKDPENATGSNGCAFCGGLGHRITECPKLDVHSRKLGAGRRDFLAGKYEGYGGDALG</sequence>
<evidence type="ECO:0000256" key="10">
    <source>
        <dbReference type="ARBA" id="ARBA00023594"/>
    </source>
</evidence>
<feature type="short sequence motif" description="Q motif" evidence="12">
    <location>
        <begin position="196"/>
        <end position="224"/>
    </location>
</feature>
<dbReference type="FunFam" id="3.40.50.300:FF:000657">
    <property type="entry name" value="Probable ATP-dependent RNA helicase DDX41"/>
    <property type="match status" value="1"/>
</dbReference>
<keyword evidence="9" id="KW-0694">RNA-binding</keyword>
<evidence type="ECO:0000259" key="16">
    <source>
        <dbReference type="PROSITE" id="PS51195"/>
    </source>
</evidence>
<protein>
    <recommendedName>
        <fullName evidence="1">RNA helicase</fullName>
        <ecNumber evidence="1">3.6.4.13</ecNumber>
    </recommendedName>
</protein>
<dbReference type="GO" id="GO:0008270">
    <property type="term" value="F:zinc ion binding"/>
    <property type="evidence" value="ECO:0007669"/>
    <property type="project" value="UniProtKB-KW"/>
</dbReference>
<evidence type="ECO:0000256" key="3">
    <source>
        <dbReference type="ARBA" id="ARBA00022741"/>
    </source>
</evidence>
<evidence type="ECO:0000256" key="13">
    <source>
        <dbReference type="SAM" id="MobiDB-lite"/>
    </source>
</evidence>
<dbReference type="PANTHER" id="PTHR47958">
    <property type="entry name" value="ATP-DEPENDENT RNA HELICASE DBP3"/>
    <property type="match status" value="1"/>
</dbReference>
<dbReference type="InterPro" id="IPR001650">
    <property type="entry name" value="Helicase_C-like"/>
</dbReference>
<dbReference type="CDD" id="cd18787">
    <property type="entry name" value="SF2_C_DEAD"/>
    <property type="match status" value="1"/>
</dbReference>
<evidence type="ECO:0000256" key="8">
    <source>
        <dbReference type="ARBA" id="ARBA00022840"/>
    </source>
</evidence>
<evidence type="ECO:0000256" key="4">
    <source>
        <dbReference type="ARBA" id="ARBA00022771"/>
    </source>
</evidence>
<dbReference type="InterPro" id="IPR027417">
    <property type="entry name" value="P-loop_NTPase"/>
</dbReference>
<dbReference type="GO" id="GO:0003724">
    <property type="term" value="F:RNA helicase activity"/>
    <property type="evidence" value="ECO:0007669"/>
    <property type="project" value="UniProtKB-EC"/>
</dbReference>
<gene>
    <name evidence="17" type="primary">AlNc14C390G11274</name>
    <name evidence="18" type="synonym">AlNc14C426G11557</name>
    <name evidence="17" type="ORF">ALNC14_127130</name>
    <name evidence="18" type="ORF">ALNC14_130190</name>
</gene>
<dbReference type="GO" id="GO:0003723">
    <property type="term" value="F:RNA binding"/>
    <property type="evidence" value="ECO:0007669"/>
    <property type="project" value="UniProtKB-KW"/>
</dbReference>
<keyword evidence="5" id="KW-0378">Hydrolase</keyword>
<dbReference type="InterPro" id="IPR044113">
    <property type="entry name" value="DEADc_DDX41"/>
</dbReference>
<reference evidence="17" key="1">
    <citation type="journal article" date="2011" name="PLoS Biol.">
        <title>Gene gain and loss during evolution of obligate parasitism in the white rust pathogen of Arabidopsis thaliana.</title>
        <authorList>
            <person name="Kemen E."/>
            <person name="Gardiner A."/>
            <person name="Schultz-Larsen T."/>
            <person name="Kemen A.C."/>
            <person name="Balmuth A.L."/>
            <person name="Robert-Seilaniantz A."/>
            <person name="Bailey K."/>
            <person name="Holub E."/>
            <person name="Studholme D.J."/>
            <person name="Maclean D."/>
            <person name="Jones J.D."/>
        </authorList>
    </citation>
    <scope>NUCLEOTIDE SEQUENCE</scope>
</reference>
<evidence type="ECO:0000256" key="6">
    <source>
        <dbReference type="ARBA" id="ARBA00022806"/>
    </source>
</evidence>
<dbReference type="PROSITE" id="PS51194">
    <property type="entry name" value="HELICASE_CTER"/>
    <property type="match status" value="1"/>
</dbReference>
<dbReference type="GO" id="GO:0005634">
    <property type="term" value="C:nucleus"/>
    <property type="evidence" value="ECO:0007669"/>
    <property type="project" value="UniProtKB-ARBA"/>
</dbReference>
<keyword evidence="3" id="KW-0547">Nucleotide-binding</keyword>
<dbReference type="CDD" id="cd17951">
    <property type="entry name" value="DEADc_DDX41"/>
    <property type="match status" value="1"/>
</dbReference>
<accession>F0WYL0</accession>
<dbReference type="GO" id="GO:0005737">
    <property type="term" value="C:cytoplasm"/>
    <property type="evidence" value="ECO:0007669"/>
    <property type="project" value="UniProtKB-ARBA"/>
</dbReference>
<keyword evidence="4" id="KW-0863">Zinc-finger</keyword>
<dbReference type="HOGENOM" id="CLU_003041_16_5_1"/>
<evidence type="ECO:0000259" key="15">
    <source>
        <dbReference type="PROSITE" id="PS51194"/>
    </source>
</evidence>
<dbReference type="SMART" id="SM00487">
    <property type="entry name" value="DEXDc"/>
    <property type="match status" value="1"/>
</dbReference>
<dbReference type="InterPro" id="IPR011545">
    <property type="entry name" value="DEAD/DEAH_box_helicase_dom"/>
</dbReference>
<dbReference type="GO" id="GO:0005524">
    <property type="term" value="F:ATP binding"/>
    <property type="evidence" value="ECO:0007669"/>
    <property type="project" value="UniProtKB-KW"/>
</dbReference>
<evidence type="ECO:0000256" key="9">
    <source>
        <dbReference type="ARBA" id="ARBA00022884"/>
    </source>
</evidence>
<evidence type="ECO:0000256" key="5">
    <source>
        <dbReference type="ARBA" id="ARBA00022801"/>
    </source>
</evidence>
<dbReference type="EMBL" id="FR824433">
    <property type="protein sequence ID" value="CCA26569.1"/>
    <property type="molecule type" value="Genomic_DNA"/>
</dbReference>
<evidence type="ECO:0000256" key="7">
    <source>
        <dbReference type="ARBA" id="ARBA00022833"/>
    </source>
</evidence>
<evidence type="ECO:0000256" key="1">
    <source>
        <dbReference type="ARBA" id="ARBA00012552"/>
    </source>
</evidence>
<dbReference type="EC" id="3.6.4.13" evidence="1"/>
<evidence type="ECO:0000313" key="18">
    <source>
        <dbReference type="EMBL" id="CCA26875.1"/>
    </source>
</evidence>
<reference evidence="17" key="2">
    <citation type="submission" date="2011-02" db="EMBL/GenBank/DDBJ databases">
        <authorList>
            <person name="MacLean D."/>
        </authorList>
    </citation>
    <scope>NUCLEOTIDE SEQUENCE</scope>
</reference>
<evidence type="ECO:0000313" key="17">
    <source>
        <dbReference type="EMBL" id="CCA26569.1"/>
    </source>
</evidence>
<keyword evidence="8" id="KW-0067">ATP-binding</keyword>
<feature type="domain" description="Helicase C-terminal" evidence="15">
    <location>
        <begin position="423"/>
        <end position="583"/>
    </location>
</feature>
<name>F0WYL0_9STRA</name>
<dbReference type="SUPFAM" id="SSF52540">
    <property type="entry name" value="P-loop containing nucleoside triphosphate hydrolases"/>
    <property type="match status" value="1"/>
</dbReference>